<dbReference type="NCBIfam" id="NF033573">
    <property type="entry name" value="transpos_IS200"/>
    <property type="match status" value="1"/>
</dbReference>
<proteinExistence type="predicted"/>
<sequence length="142" mass="16792">MKYYRQSHVIHNNQYHLVWIPRFRRKVLIPSLAKYLNLKLEEIRKHYPDLVYLERSIQVDHIHLLLVIPPRMSVSSAVNILKSNTSSGLKKKFPFLKKVYADEKGIWSTGYFVATVGINEAIIRKYIKLQEKEDIGQAKLEW</sequence>
<gene>
    <name evidence="2" type="ORF">A2406_03165</name>
</gene>
<dbReference type="Pfam" id="PF01797">
    <property type="entry name" value="Y1_Tnp"/>
    <property type="match status" value="1"/>
</dbReference>
<evidence type="ECO:0000313" key="2">
    <source>
        <dbReference type="EMBL" id="OGY94547.1"/>
    </source>
</evidence>
<name>A0A1G2C284_9BACT</name>
<protein>
    <recommendedName>
        <fullName evidence="1">Transposase IS200-like domain-containing protein</fullName>
    </recommendedName>
</protein>
<dbReference type="AlphaFoldDB" id="A0A1G2C284"/>
<dbReference type="InterPro" id="IPR002686">
    <property type="entry name" value="Transposase_17"/>
</dbReference>
<dbReference type="PANTHER" id="PTHR33360:SF2">
    <property type="entry name" value="TRANSPOSASE FOR INSERTION SEQUENCE ELEMENT IS200"/>
    <property type="match status" value="1"/>
</dbReference>
<organism evidence="2 3">
    <name type="scientific">Candidatus Komeilibacteria bacterium RIFOXYC1_FULL_37_11</name>
    <dbReference type="NCBI Taxonomy" id="1798555"/>
    <lineage>
        <taxon>Bacteria</taxon>
        <taxon>Candidatus Komeiliibacteriota</taxon>
    </lineage>
</organism>
<dbReference type="EMBL" id="MHKQ01000006">
    <property type="protein sequence ID" value="OGY94547.1"/>
    <property type="molecule type" value="Genomic_DNA"/>
</dbReference>
<comment type="caution">
    <text evidence="2">The sequence shown here is derived from an EMBL/GenBank/DDBJ whole genome shotgun (WGS) entry which is preliminary data.</text>
</comment>
<dbReference type="SMART" id="SM01321">
    <property type="entry name" value="Y1_Tnp"/>
    <property type="match status" value="1"/>
</dbReference>
<dbReference type="SUPFAM" id="SSF143422">
    <property type="entry name" value="Transposase IS200-like"/>
    <property type="match status" value="1"/>
</dbReference>
<accession>A0A1G2C284</accession>
<dbReference type="InterPro" id="IPR036515">
    <property type="entry name" value="Transposase_17_sf"/>
</dbReference>
<dbReference type="GO" id="GO:0006313">
    <property type="term" value="P:DNA transposition"/>
    <property type="evidence" value="ECO:0007669"/>
    <property type="project" value="InterPro"/>
</dbReference>
<evidence type="ECO:0000313" key="3">
    <source>
        <dbReference type="Proteomes" id="UP000177626"/>
    </source>
</evidence>
<feature type="domain" description="Transposase IS200-like" evidence="1">
    <location>
        <begin position="10"/>
        <end position="130"/>
    </location>
</feature>
<dbReference type="PANTHER" id="PTHR33360">
    <property type="entry name" value="TRANSPOSASE FOR INSERTION SEQUENCE ELEMENT IS200"/>
    <property type="match status" value="1"/>
</dbReference>
<dbReference type="Proteomes" id="UP000177626">
    <property type="component" value="Unassembled WGS sequence"/>
</dbReference>
<dbReference type="GO" id="GO:0003677">
    <property type="term" value="F:DNA binding"/>
    <property type="evidence" value="ECO:0007669"/>
    <property type="project" value="InterPro"/>
</dbReference>
<evidence type="ECO:0000259" key="1">
    <source>
        <dbReference type="SMART" id="SM01321"/>
    </source>
</evidence>
<dbReference type="Gene3D" id="3.30.70.1290">
    <property type="entry name" value="Transposase IS200-like"/>
    <property type="match status" value="1"/>
</dbReference>
<reference evidence="2 3" key="1">
    <citation type="journal article" date="2016" name="Nat. Commun.">
        <title>Thousands of microbial genomes shed light on interconnected biogeochemical processes in an aquifer system.</title>
        <authorList>
            <person name="Anantharaman K."/>
            <person name="Brown C.T."/>
            <person name="Hug L.A."/>
            <person name="Sharon I."/>
            <person name="Castelle C.J."/>
            <person name="Probst A.J."/>
            <person name="Thomas B.C."/>
            <person name="Singh A."/>
            <person name="Wilkins M.J."/>
            <person name="Karaoz U."/>
            <person name="Brodie E.L."/>
            <person name="Williams K.H."/>
            <person name="Hubbard S.S."/>
            <person name="Banfield J.F."/>
        </authorList>
    </citation>
    <scope>NUCLEOTIDE SEQUENCE [LARGE SCALE GENOMIC DNA]</scope>
</reference>
<dbReference type="GO" id="GO:0004803">
    <property type="term" value="F:transposase activity"/>
    <property type="evidence" value="ECO:0007669"/>
    <property type="project" value="InterPro"/>
</dbReference>